<organism evidence="7 8">
    <name type="scientific">Alysiella filiformis DSM 16848</name>
    <dbReference type="NCBI Taxonomy" id="1120981"/>
    <lineage>
        <taxon>Bacteria</taxon>
        <taxon>Pseudomonadati</taxon>
        <taxon>Pseudomonadota</taxon>
        <taxon>Betaproteobacteria</taxon>
        <taxon>Neisseriales</taxon>
        <taxon>Neisseriaceae</taxon>
        <taxon>Alysiella</taxon>
    </lineage>
</organism>
<evidence type="ECO:0000259" key="6">
    <source>
        <dbReference type="PROSITE" id="PS51686"/>
    </source>
</evidence>
<dbReference type="PANTHER" id="PTHR22807">
    <property type="entry name" value="NOP2 YEAST -RELATED NOL1/NOP2/FMU SUN DOMAIN-CONTAINING"/>
    <property type="match status" value="1"/>
</dbReference>
<evidence type="ECO:0000256" key="5">
    <source>
        <dbReference type="PROSITE-ProRule" id="PRU01023"/>
    </source>
</evidence>
<dbReference type="Pfam" id="PF22458">
    <property type="entry name" value="RsmF-B_ferredox"/>
    <property type="match status" value="1"/>
</dbReference>
<dbReference type="InterPro" id="IPR001678">
    <property type="entry name" value="MeTrfase_RsmB-F_NOP2_dom"/>
</dbReference>
<evidence type="ECO:0000313" key="8">
    <source>
        <dbReference type="Proteomes" id="UP000219669"/>
    </source>
</evidence>
<dbReference type="GO" id="GO:0003723">
    <property type="term" value="F:RNA binding"/>
    <property type="evidence" value="ECO:0007669"/>
    <property type="project" value="UniProtKB-UniRule"/>
</dbReference>
<protein>
    <submittedName>
        <fullName evidence="7">16S rRNA (Cytosine967-C5)-methyltransferase</fullName>
    </submittedName>
</protein>
<dbReference type="PANTHER" id="PTHR22807:SF53">
    <property type="entry name" value="RIBOSOMAL RNA SMALL SUBUNIT METHYLTRANSFERASE B-RELATED"/>
    <property type="match status" value="1"/>
</dbReference>
<keyword evidence="1 5" id="KW-0489">Methyltransferase</keyword>
<evidence type="ECO:0000256" key="3">
    <source>
        <dbReference type="ARBA" id="ARBA00022691"/>
    </source>
</evidence>
<feature type="domain" description="SAM-dependent MTase RsmB/NOP-type" evidence="6">
    <location>
        <begin position="141"/>
        <end position="418"/>
    </location>
</feature>
<feature type="binding site" evidence="5">
    <location>
        <position position="255"/>
    </location>
    <ligand>
        <name>S-adenosyl-L-methionine</name>
        <dbReference type="ChEBI" id="CHEBI:59789"/>
    </ligand>
</feature>
<dbReference type="InterPro" id="IPR029063">
    <property type="entry name" value="SAM-dependent_MTases_sf"/>
</dbReference>
<name>A0A286EFC2_9NEIS</name>
<keyword evidence="2 5" id="KW-0808">Transferase</keyword>
<keyword evidence="8" id="KW-1185">Reference proteome</keyword>
<evidence type="ECO:0000256" key="4">
    <source>
        <dbReference type="ARBA" id="ARBA00022884"/>
    </source>
</evidence>
<comment type="similarity">
    <text evidence="5">Belongs to the class I-like SAM-binding methyltransferase superfamily. RsmB/NOP family.</text>
</comment>
<dbReference type="GO" id="GO:0008173">
    <property type="term" value="F:RNA methyltransferase activity"/>
    <property type="evidence" value="ECO:0007669"/>
    <property type="project" value="InterPro"/>
</dbReference>
<accession>A0A286EFC2</accession>
<dbReference type="PROSITE" id="PS51686">
    <property type="entry name" value="SAM_MT_RSMB_NOP"/>
    <property type="match status" value="1"/>
</dbReference>
<dbReference type="CDD" id="cd02440">
    <property type="entry name" value="AdoMet_MTases"/>
    <property type="match status" value="1"/>
</dbReference>
<dbReference type="InterPro" id="IPR054728">
    <property type="entry name" value="RsmB-like_ferredoxin"/>
</dbReference>
<dbReference type="Pfam" id="PF01189">
    <property type="entry name" value="Methyltr_RsmB-F"/>
    <property type="match status" value="1"/>
</dbReference>
<evidence type="ECO:0000256" key="1">
    <source>
        <dbReference type="ARBA" id="ARBA00022603"/>
    </source>
</evidence>
<evidence type="ECO:0000313" key="7">
    <source>
        <dbReference type="EMBL" id="SOD69625.1"/>
    </source>
</evidence>
<feature type="active site" description="Nucleophile" evidence="5">
    <location>
        <position position="355"/>
    </location>
</feature>
<dbReference type="Gene3D" id="3.40.50.150">
    <property type="entry name" value="Vaccinia Virus protein VP39"/>
    <property type="match status" value="1"/>
</dbReference>
<dbReference type="EMBL" id="OCNF01000017">
    <property type="protein sequence ID" value="SOD69625.1"/>
    <property type="molecule type" value="Genomic_DNA"/>
</dbReference>
<proteinExistence type="inferred from homology"/>
<dbReference type="AlphaFoldDB" id="A0A286EFC2"/>
<keyword evidence="4 5" id="KW-0694">RNA-binding</keyword>
<sequence>MNATQLQHSSQVLTDILTFRQPADAVLSHYFKNHKKLGRQDRHEIAETAFAALRHYQKIAAILRRPHVQARKAALIALVLGRGFNISQLHDLLEEGEGDFLAEVKSRKTEFSGSLNTFAELPEWLIARLQVHWENEQIQTFGRSVAQTAPLDVRVNTLKGKRDKILAQLQSEFPQAIATPYAPHGIRFPNKPALNKHELFLDGTLEVQDEGSQILAQLVGAKRSEIVVDFCAGAGGKTLAMGAQMANKGRIYAFDVSEKRLANLKPRMARAGLSNITPERIESEHDPRIAKLHGKADRVLVDAPCSGLGTLRRNPDLKYRQSPETIDNLLRQQQSILQAASALVREGGRLVYATCSVLPEENEMQIAEFLDKNPQFELLDCGEILAAQKVDLNTGKFLQMDTAQHNTDGFFAAVLQRK</sequence>
<feature type="binding site" evidence="5">
    <location>
        <position position="302"/>
    </location>
    <ligand>
        <name>S-adenosyl-L-methionine</name>
        <dbReference type="ChEBI" id="CHEBI:59789"/>
    </ligand>
</feature>
<dbReference type="PRINTS" id="PR02008">
    <property type="entry name" value="RCMTFAMILY"/>
</dbReference>
<comment type="caution">
    <text evidence="5">Lacks conserved residue(s) required for the propagation of feature annotation.</text>
</comment>
<reference evidence="7 8" key="1">
    <citation type="submission" date="2017-09" db="EMBL/GenBank/DDBJ databases">
        <authorList>
            <person name="Ehlers B."/>
            <person name="Leendertz F.H."/>
        </authorList>
    </citation>
    <scope>NUCLEOTIDE SEQUENCE [LARGE SCALE GENOMIC DNA]</scope>
    <source>
        <strain evidence="7 8">DSM 16848</strain>
    </source>
</reference>
<keyword evidence="3 5" id="KW-0949">S-adenosyl-L-methionine</keyword>
<dbReference type="InterPro" id="IPR023267">
    <property type="entry name" value="RCMT"/>
</dbReference>
<dbReference type="Proteomes" id="UP000219669">
    <property type="component" value="Unassembled WGS sequence"/>
</dbReference>
<dbReference type="OrthoDB" id="9810297at2"/>
<dbReference type="InterPro" id="IPR049560">
    <property type="entry name" value="MeTrfase_RsmB-F_NOP2_cat"/>
</dbReference>
<dbReference type="SUPFAM" id="SSF53335">
    <property type="entry name" value="S-adenosyl-L-methionine-dependent methyltransferases"/>
    <property type="match status" value="1"/>
</dbReference>
<dbReference type="RefSeq" id="WP_097114755.1">
    <property type="nucleotide sequence ID" value="NZ_CP083931.1"/>
</dbReference>
<gene>
    <name evidence="7" type="ORF">SAMN02746062_01766</name>
</gene>
<dbReference type="GO" id="GO:0001510">
    <property type="term" value="P:RNA methylation"/>
    <property type="evidence" value="ECO:0007669"/>
    <property type="project" value="InterPro"/>
</dbReference>
<evidence type="ECO:0000256" key="2">
    <source>
        <dbReference type="ARBA" id="ARBA00022679"/>
    </source>
</evidence>